<name>A0A2P2NAM8_RHIMU</name>
<reference evidence="2" key="1">
    <citation type="submission" date="2018-02" db="EMBL/GenBank/DDBJ databases">
        <title>Rhizophora mucronata_Transcriptome.</title>
        <authorList>
            <person name="Meera S.P."/>
            <person name="Sreeshan A."/>
            <person name="Augustine A."/>
        </authorList>
    </citation>
    <scope>NUCLEOTIDE SEQUENCE</scope>
    <source>
        <tissue evidence="2">Leaf</tissue>
    </source>
</reference>
<sequence length="41" mass="4881">MHQMQKKLLNNTRSGNTFPFHVTTNQKRKLKFHLKKVLISS</sequence>
<evidence type="ECO:0000313" key="2">
    <source>
        <dbReference type="EMBL" id="MBX39542.1"/>
    </source>
</evidence>
<accession>A0A2P2NAM8</accession>
<evidence type="ECO:0000256" key="1">
    <source>
        <dbReference type="SAM" id="MobiDB-lite"/>
    </source>
</evidence>
<feature type="compositionally biased region" description="Polar residues" evidence="1">
    <location>
        <begin position="8"/>
        <end position="20"/>
    </location>
</feature>
<proteinExistence type="predicted"/>
<feature type="region of interest" description="Disordered" evidence="1">
    <location>
        <begin position="1"/>
        <end position="20"/>
    </location>
</feature>
<dbReference type="AlphaFoldDB" id="A0A2P2NAM8"/>
<protein>
    <submittedName>
        <fullName evidence="2">Uncharacterized protein</fullName>
    </submittedName>
</protein>
<organism evidence="2">
    <name type="scientific">Rhizophora mucronata</name>
    <name type="common">Asiatic mangrove</name>
    <dbReference type="NCBI Taxonomy" id="61149"/>
    <lineage>
        <taxon>Eukaryota</taxon>
        <taxon>Viridiplantae</taxon>
        <taxon>Streptophyta</taxon>
        <taxon>Embryophyta</taxon>
        <taxon>Tracheophyta</taxon>
        <taxon>Spermatophyta</taxon>
        <taxon>Magnoliopsida</taxon>
        <taxon>eudicotyledons</taxon>
        <taxon>Gunneridae</taxon>
        <taxon>Pentapetalae</taxon>
        <taxon>rosids</taxon>
        <taxon>fabids</taxon>
        <taxon>Malpighiales</taxon>
        <taxon>Rhizophoraceae</taxon>
        <taxon>Rhizophora</taxon>
    </lineage>
</organism>
<dbReference type="EMBL" id="GGEC01059058">
    <property type="protein sequence ID" value="MBX39542.1"/>
    <property type="molecule type" value="Transcribed_RNA"/>
</dbReference>